<comment type="caution">
    <text evidence="4">The sequence shown here is derived from an EMBL/GenBank/DDBJ whole genome shotgun (WGS) entry which is preliminary data.</text>
</comment>
<evidence type="ECO:0000313" key="5">
    <source>
        <dbReference type="Proteomes" id="UP001501578"/>
    </source>
</evidence>
<organism evidence="4 5">
    <name type="scientific">Nonomuraea longicatena</name>
    <dbReference type="NCBI Taxonomy" id="83682"/>
    <lineage>
        <taxon>Bacteria</taxon>
        <taxon>Bacillati</taxon>
        <taxon>Actinomycetota</taxon>
        <taxon>Actinomycetes</taxon>
        <taxon>Streptosporangiales</taxon>
        <taxon>Streptosporangiaceae</taxon>
        <taxon>Nonomuraea</taxon>
    </lineage>
</organism>
<dbReference type="Gene3D" id="3.40.50.11710">
    <property type="entry name" value="Cyclodipeptide synthase"/>
    <property type="match status" value="1"/>
</dbReference>
<dbReference type="NCBIfam" id="TIGR04539">
    <property type="entry name" value="tRNA_cyclodipep"/>
    <property type="match status" value="1"/>
</dbReference>
<gene>
    <name evidence="4" type="primary">pchC</name>
    <name evidence="4" type="ORF">GCM10009560_71510</name>
</gene>
<dbReference type="EMBL" id="BAAAHQ010000049">
    <property type="protein sequence ID" value="GAA0951146.1"/>
    <property type="molecule type" value="Genomic_DNA"/>
</dbReference>
<reference evidence="4 5" key="1">
    <citation type="journal article" date="2019" name="Int. J. Syst. Evol. Microbiol.">
        <title>The Global Catalogue of Microorganisms (GCM) 10K type strain sequencing project: providing services to taxonomists for standard genome sequencing and annotation.</title>
        <authorList>
            <consortium name="The Broad Institute Genomics Platform"/>
            <consortium name="The Broad Institute Genome Sequencing Center for Infectious Disease"/>
            <person name="Wu L."/>
            <person name="Ma J."/>
        </authorList>
    </citation>
    <scope>NUCLEOTIDE SEQUENCE [LARGE SCALE GENOMIC DNA]</scope>
    <source>
        <strain evidence="4 5">JCM 11136</strain>
    </source>
</reference>
<accession>A0ABN1R3Q2</accession>
<dbReference type="Proteomes" id="UP001501578">
    <property type="component" value="Unassembled WGS sequence"/>
</dbReference>
<comment type="similarity">
    <text evidence="1">Belongs to the CDPS family.</text>
</comment>
<name>A0ABN1R3Q2_9ACTN</name>
<keyword evidence="2" id="KW-0808">Transferase</keyword>
<dbReference type="InterPro" id="IPR030903">
    <property type="entry name" value="CDPS"/>
</dbReference>
<evidence type="ECO:0000256" key="1">
    <source>
        <dbReference type="ARBA" id="ARBA00006034"/>
    </source>
</evidence>
<protein>
    <recommendedName>
        <fullName evidence="3">Cyclodipeptide synthase</fullName>
    </recommendedName>
</protein>
<evidence type="ECO:0000313" key="4">
    <source>
        <dbReference type="EMBL" id="GAA0951146.1"/>
    </source>
</evidence>
<evidence type="ECO:0000256" key="2">
    <source>
        <dbReference type="ARBA" id="ARBA00022679"/>
    </source>
</evidence>
<keyword evidence="5" id="KW-1185">Reference proteome</keyword>
<proteinExistence type="inferred from homology"/>
<evidence type="ECO:0000256" key="3">
    <source>
        <dbReference type="ARBA" id="ARBA00030771"/>
    </source>
</evidence>
<dbReference type="Pfam" id="PF16715">
    <property type="entry name" value="CDPS"/>
    <property type="match status" value="1"/>
</dbReference>
<sequence>MCGFSTTRTTTAFVMEPYTANCREICGRADHVLVGVSPGNGYFTEQRLTDLLTWAGSVFADVEAIVPDASLVHTYQALGSDEASAWKEARRQSRRTCRRISRAWAAGGVPERRQRIHLLSDFIDHPGYRRLRAEVDAALAQEPVFRQALFEATGRALSTRLHGAEPSLAQIEEGVRYLTSEVPLCMDAPGILGVPTSVNIYHQVLPTVPVMLGSQYLRVSPQQGFAVVRPAAETVGVL</sequence>
<dbReference type="InterPro" id="IPR038622">
    <property type="entry name" value="CDPS_sf"/>
</dbReference>